<evidence type="ECO:0000313" key="2">
    <source>
        <dbReference type="Proteomes" id="UP000053660"/>
    </source>
</evidence>
<dbReference type="AlphaFoldDB" id="A0A0B1RT37"/>
<name>A0A0B1RT37_OESDE</name>
<reference evidence="1 2" key="1">
    <citation type="submission" date="2014-03" db="EMBL/GenBank/DDBJ databases">
        <title>Draft genome of the hookworm Oesophagostomum dentatum.</title>
        <authorList>
            <person name="Mitreva M."/>
        </authorList>
    </citation>
    <scope>NUCLEOTIDE SEQUENCE [LARGE SCALE GENOMIC DNA]</scope>
    <source>
        <strain evidence="1 2">OD-Hann</strain>
    </source>
</reference>
<keyword evidence="2" id="KW-1185">Reference proteome</keyword>
<sequence length="81" mass="9271">MDLDWTEPTMYHGILDWLDEIQDEPIAYDQDAIRYTRVQPSIAITSTLLMRRSITGFGCGGVYCNVNGMHKYRGLCLTNKP</sequence>
<dbReference type="EMBL" id="KN612356">
    <property type="protein sequence ID" value="KHJ75834.1"/>
    <property type="molecule type" value="Genomic_DNA"/>
</dbReference>
<organism evidence="1 2">
    <name type="scientific">Oesophagostomum dentatum</name>
    <name type="common">Nodular worm</name>
    <dbReference type="NCBI Taxonomy" id="61180"/>
    <lineage>
        <taxon>Eukaryota</taxon>
        <taxon>Metazoa</taxon>
        <taxon>Ecdysozoa</taxon>
        <taxon>Nematoda</taxon>
        <taxon>Chromadorea</taxon>
        <taxon>Rhabditida</taxon>
        <taxon>Rhabditina</taxon>
        <taxon>Rhabditomorpha</taxon>
        <taxon>Strongyloidea</taxon>
        <taxon>Strongylidae</taxon>
        <taxon>Oesophagostomum</taxon>
    </lineage>
</organism>
<gene>
    <name evidence="1" type="ORF">OESDEN_24549</name>
</gene>
<protein>
    <recommendedName>
        <fullName evidence="3">SCP domain-containing protein</fullName>
    </recommendedName>
</protein>
<dbReference type="Proteomes" id="UP000053660">
    <property type="component" value="Unassembled WGS sequence"/>
</dbReference>
<evidence type="ECO:0008006" key="3">
    <source>
        <dbReference type="Google" id="ProtNLM"/>
    </source>
</evidence>
<evidence type="ECO:0000313" key="1">
    <source>
        <dbReference type="EMBL" id="KHJ75834.1"/>
    </source>
</evidence>
<accession>A0A0B1RT37</accession>
<proteinExistence type="predicted"/>